<dbReference type="KEGG" id="nec:KGD82_01105"/>
<feature type="compositionally biased region" description="Pro residues" evidence="1">
    <location>
        <begin position="236"/>
        <end position="246"/>
    </location>
</feature>
<proteinExistence type="predicted"/>
<protein>
    <submittedName>
        <fullName evidence="2">Uncharacterized protein</fullName>
    </submittedName>
</protein>
<organism evidence="2 3">
    <name type="scientific">Nocardiopsis eucommiae</name>
    <dbReference type="NCBI Taxonomy" id="2831970"/>
    <lineage>
        <taxon>Bacteria</taxon>
        <taxon>Bacillati</taxon>
        <taxon>Actinomycetota</taxon>
        <taxon>Actinomycetes</taxon>
        <taxon>Streptosporangiales</taxon>
        <taxon>Nocardiopsidaceae</taxon>
        <taxon>Nocardiopsis</taxon>
    </lineage>
</organism>
<name>A0A975QMI5_9ACTN</name>
<feature type="region of interest" description="Disordered" evidence="1">
    <location>
        <begin position="93"/>
        <end position="124"/>
    </location>
</feature>
<evidence type="ECO:0000256" key="1">
    <source>
        <dbReference type="SAM" id="MobiDB-lite"/>
    </source>
</evidence>
<dbReference type="GO" id="GO:0005975">
    <property type="term" value="P:carbohydrate metabolic process"/>
    <property type="evidence" value="ECO:0007669"/>
    <property type="project" value="UniProtKB-ARBA"/>
</dbReference>
<accession>A0A975QMI5</accession>
<reference evidence="2" key="1">
    <citation type="submission" date="2021-05" db="EMBL/GenBank/DDBJ databases">
        <authorList>
            <person name="Kaiqin L."/>
            <person name="Jian G."/>
        </authorList>
    </citation>
    <scope>NUCLEOTIDE SEQUENCE</scope>
    <source>
        <strain evidence="2">HDS5</strain>
    </source>
</reference>
<dbReference type="Gene3D" id="2.60.40.10">
    <property type="entry name" value="Immunoglobulins"/>
    <property type="match status" value="1"/>
</dbReference>
<evidence type="ECO:0000313" key="3">
    <source>
        <dbReference type="Proteomes" id="UP000682416"/>
    </source>
</evidence>
<evidence type="ECO:0000313" key="2">
    <source>
        <dbReference type="EMBL" id="QVJ03439.1"/>
    </source>
</evidence>
<feature type="region of interest" description="Disordered" evidence="1">
    <location>
        <begin position="206"/>
        <end position="246"/>
    </location>
</feature>
<feature type="compositionally biased region" description="Basic and acidic residues" evidence="1">
    <location>
        <begin position="207"/>
        <end position="219"/>
    </location>
</feature>
<feature type="compositionally biased region" description="Acidic residues" evidence="1">
    <location>
        <begin position="220"/>
        <end position="235"/>
    </location>
</feature>
<dbReference type="Proteomes" id="UP000682416">
    <property type="component" value="Chromosome"/>
</dbReference>
<gene>
    <name evidence="2" type="ORF">KGD82_01105</name>
</gene>
<dbReference type="AlphaFoldDB" id="A0A975QMI5"/>
<dbReference type="InterPro" id="IPR013783">
    <property type="entry name" value="Ig-like_fold"/>
</dbReference>
<dbReference type="EMBL" id="CP074402">
    <property type="protein sequence ID" value="QVJ03439.1"/>
    <property type="molecule type" value="Genomic_DNA"/>
</dbReference>
<keyword evidence="3" id="KW-1185">Reference proteome</keyword>
<sequence>MMAKLRGEEVSPLRAWARLEGWKGDAESAYLPADEIVEERSSDPEWDSLSTPLEPPRWRKQMHIGVTVCGVLLVTVVGSAFAARTPSQPVVETVASEEAEATKDEETAAEPVAAPSPLPEGSPPSEVRLDDTLSAVTLSWTDHTGGTGSYFVVGGPQGHAPVTLARTGPGAVTAQVPTDDTQAEYCFVVVAVDGGAAPAEEVCTTRAAERAAEAERLAEEEAAAEEEEEEEEEPDPSPSPSPNADE</sequence>